<sequence>MCWCLCVCYQKQDTPHGLAESLSAVGAGDFNPLCMLCEMIMHKLESIIGTNWTEATMEKALESVCDLFPLSLSHDCEDLVRRYGPRTISLLFSFSPALVCTALGVCLGHGR</sequence>
<dbReference type="Pfam" id="PF05184">
    <property type="entry name" value="SapB_1"/>
    <property type="match status" value="1"/>
</dbReference>
<dbReference type="InterPro" id="IPR008139">
    <property type="entry name" value="SaposinB_dom"/>
</dbReference>
<evidence type="ECO:0000256" key="2">
    <source>
        <dbReference type="ARBA" id="ARBA00023180"/>
    </source>
</evidence>
<dbReference type="InterPro" id="IPR011001">
    <property type="entry name" value="Saposin-like"/>
</dbReference>
<keyword evidence="3" id="KW-0812">Transmembrane</keyword>
<reference evidence="5" key="1">
    <citation type="submission" date="2025-08" db="UniProtKB">
        <authorList>
            <consortium name="Ensembl"/>
        </authorList>
    </citation>
    <scope>IDENTIFICATION</scope>
</reference>
<dbReference type="Gene3D" id="1.10.225.10">
    <property type="entry name" value="Saposin-like"/>
    <property type="match status" value="1"/>
</dbReference>
<dbReference type="GO" id="GO:0006629">
    <property type="term" value="P:lipid metabolic process"/>
    <property type="evidence" value="ECO:0007669"/>
    <property type="project" value="InterPro"/>
</dbReference>
<evidence type="ECO:0000313" key="5">
    <source>
        <dbReference type="Ensembl" id="ENSEBUP00000013312.1"/>
    </source>
</evidence>
<keyword evidence="6" id="KW-1185">Reference proteome</keyword>
<dbReference type="OMA" id="KACHILP"/>
<feature type="domain" description="Saposin B-type" evidence="4">
    <location>
        <begin position="30"/>
        <end position="110"/>
    </location>
</feature>
<feature type="transmembrane region" description="Helical" evidence="3">
    <location>
        <begin position="90"/>
        <end position="110"/>
    </location>
</feature>
<dbReference type="Ensembl" id="ENSEBUT00000013888.1">
    <property type="protein sequence ID" value="ENSEBUP00000013312.1"/>
    <property type="gene ID" value="ENSEBUG00000008413.1"/>
</dbReference>
<dbReference type="SUPFAM" id="SSF47862">
    <property type="entry name" value="Saposin"/>
    <property type="match status" value="1"/>
</dbReference>
<evidence type="ECO:0000259" key="4">
    <source>
        <dbReference type="PROSITE" id="PS50015"/>
    </source>
</evidence>
<keyword evidence="1" id="KW-1015">Disulfide bond</keyword>
<dbReference type="PANTHER" id="PTHR11480:SF3">
    <property type="entry name" value="BCDNA.GH08312"/>
    <property type="match status" value="1"/>
</dbReference>
<keyword evidence="3" id="KW-0472">Membrane</keyword>
<dbReference type="AlphaFoldDB" id="A0A8C4QCB6"/>
<name>A0A8C4QCB6_EPTBU</name>
<organism evidence="5 6">
    <name type="scientific">Eptatretus burgeri</name>
    <name type="common">Inshore hagfish</name>
    <dbReference type="NCBI Taxonomy" id="7764"/>
    <lineage>
        <taxon>Eukaryota</taxon>
        <taxon>Metazoa</taxon>
        <taxon>Chordata</taxon>
        <taxon>Craniata</taxon>
        <taxon>Vertebrata</taxon>
        <taxon>Cyclostomata</taxon>
        <taxon>Myxini</taxon>
        <taxon>Myxiniformes</taxon>
        <taxon>Myxinidae</taxon>
        <taxon>Eptatretinae</taxon>
        <taxon>Eptatretus</taxon>
    </lineage>
</organism>
<protein>
    <recommendedName>
        <fullName evidence="4">Saposin B-type domain-containing protein</fullName>
    </recommendedName>
</protein>
<dbReference type="Pfam" id="PF03489">
    <property type="entry name" value="SapB_2"/>
    <property type="match status" value="1"/>
</dbReference>
<dbReference type="GeneTree" id="ENSGT00930000153036"/>
<evidence type="ECO:0000256" key="3">
    <source>
        <dbReference type="SAM" id="Phobius"/>
    </source>
</evidence>
<dbReference type="PANTHER" id="PTHR11480">
    <property type="entry name" value="SAPOSIN-RELATED"/>
    <property type="match status" value="1"/>
</dbReference>
<accession>A0A8C4QCB6</accession>
<proteinExistence type="predicted"/>
<evidence type="ECO:0000256" key="1">
    <source>
        <dbReference type="ARBA" id="ARBA00023157"/>
    </source>
</evidence>
<dbReference type="Proteomes" id="UP000694388">
    <property type="component" value="Unplaced"/>
</dbReference>
<keyword evidence="3" id="KW-1133">Transmembrane helix</keyword>
<reference evidence="5" key="2">
    <citation type="submission" date="2025-09" db="UniProtKB">
        <authorList>
            <consortium name="Ensembl"/>
        </authorList>
    </citation>
    <scope>IDENTIFICATION</scope>
</reference>
<dbReference type="InterPro" id="IPR008138">
    <property type="entry name" value="SapB_2"/>
</dbReference>
<dbReference type="InterPro" id="IPR007856">
    <property type="entry name" value="SapB_1"/>
</dbReference>
<dbReference type="PROSITE" id="PS50015">
    <property type="entry name" value="SAP_B"/>
    <property type="match status" value="1"/>
</dbReference>
<dbReference type="InterPro" id="IPR051428">
    <property type="entry name" value="Sphingo_Act-Surfact_Prot"/>
</dbReference>
<dbReference type="SMART" id="SM00741">
    <property type="entry name" value="SapB"/>
    <property type="match status" value="1"/>
</dbReference>
<evidence type="ECO:0000313" key="6">
    <source>
        <dbReference type="Proteomes" id="UP000694388"/>
    </source>
</evidence>
<keyword evidence="2" id="KW-0325">Glycoprotein</keyword>